<evidence type="ECO:0008006" key="3">
    <source>
        <dbReference type="Google" id="ProtNLM"/>
    </source>
</evidence>
<reference evidence="1" key="2">
    <citation type="submission" date="2015-06" db="UniProtKB">
        <authorList>
            <consortium name="EnsemblMetazoa"/>
        </authorList>
    </citation>
    <scope>IDENTIFICATION</scope>
</reference>
<organism evidence="1 2">
    <name type="scientific">Megaselia scalaris</name>
    <name type="common">Humpbacked fly</name>
    <name type="synonym">Phora scalaris</name>
    <dbReference type="NCBI Taxonomy" id="36166"/>
    <lineage>
        <taxon>Eukaryota</taxon>
        <taxon>Metazoa</taxon>
        <taxon>Ecdysozoa</taxon>
        <taxon>Arthropoda</taxon>
        <taxon>Hexapoda</taxon>
        <taxon>Insecta</taxon>
        <taxon>Pterygota</taxon>
        <taxon>Neoptera</taxon>
        <taxon>Endopterygota</taxon>
        <taxon>Diptera</taxon>
        <taxon>Brachycera</taxon>
        <taxon>Muscomorpha</taxon>
        <taxon>Platypezoidea</taxon>
        <taxon>Phoridae</taxon>
        <taxon>Megaseliini</taxon>
        <taxon>Megaselia</taxon>
    </lineage>
</organism>
<dbReference type="AlphaFoldDB" id="T1GMS2"/>
<evidence type="ECO:0000313" key="2">
    <source>
        <dbReference type="Proteomes" id="UP000015102"/>
    </source>
</evidence>
<keyword evidence="2" id="KW-1185">Reference proteome</keyword>
<dbReference type="HOGENOM" id="CLU_1654150_0_0_1"/>
<accession>T1GMS2</accession>
<protein>
    <recommendedName>
        <fullName evidence="3">Reverse transcriptase domain-containing protein</fullName>
    </recommendedName>
</protein>
<sequence length="160" mass="17968">MILSPFGKCRGFISKSQHAYLNVDQWIRLCKVVPEAEKAMRIPNNWAASCGLNINTSKTELVLFTRKHTLANLILPKLDCVSICLSSETIYLVVILDAKLKWETNAQLRIQKSLNALSTFGKTWGLTPSVIRPILILEPCSKTEKVWSGKSYGHGCTYEL</sequence>
<name>T1GMS2_MEGSC</name>
<reference evidence="2" key="1">
    <citation type="submission" date="2013-02" db="EMBL/GenBank/DDBJ databases">
        <authorList>
            <person name="Hughes D."/>
        </authorList>
    </citation>
    <scope>NUCLEOTIDE SEQUENCE</scope>
    <source>
        <strain>Durham</strain>
        <strain evidence="2">NC isolate 2 -- Noor lab</strain>
    </source>
</reference>
<dbReference type="EnsemblMetazoa" id="MESCA004852-RA">
    <property type="protein sequence ID" value="MESCA004852-PA"/>
    <property type="gene ID" value="MESCA004852"/>
</dbReference>
<proteinExistence type="predicted"/>
<dbReference type="EMBL" id="CAQQ02035423">
    <property type="status" value="NOT_ANNOTATED_CDS"/>
    <property type="molecule type" value="Genomic_DNA"/>
</dbReference>
<dbReference type="Proteomes" id="UP000015102">
    <property type="component" value="Unassembled WGS sequence"/>
</dbReference>
<evidence type="ECO:0000313" key="1">
    <source>
        <dbReference type="EnsemblMetazoa" id="MESCA004852-PA"/>
    </source>
</evidence>